<feature type="region of interest" description="Disordered" evidence="1">
    <location>
        <begin position="63"/>
        <end position="97"/>
    </location>
</feature>
<dbReference type="EMBL" id="JAQQWP010000009">
    <property type="protein sequence ID" value="KAK8100219.1"/>
    <property type="molecule type" value="Genomic_DNA"/>
</dbReference>
<sequence length="155" mass="17385">MVNGSGTGQSQFISFIFLQHVCPEKWLGSGRSIHFHAPPIPPPPFPPTQRPTTCRRYKYFQPKYRPKSTSPTPLPSPLLPPSALGPLPPITKGETPGFPLRFHWQDGATRRLPRRLLQAVQAGPKLDAEDEDDEEDEIWVEGERVGWKGGDAMHK</sequence>
<proteinExistence type="predicted"/>
<name>A0AAW0QLQ5_9PEZI</name>
<feature type="compositionally biased region" description="Basic and acidic residues" evidence="1">
    <location>
        <begin position="141"/>
        <end position="155"/>
    </location>
</feature>
<evidence type="ECO:0000313" key="2">
    <source>
        <dbReference type="EMBL" id="KAK8100219.1"/>
    </source>
</evidence>
<keyword evidence="3" id="KW-1185">Reference proteome</keyword>
<protein>
    <submittedName>
        <fullName evidence="2">Uncharacterized protein</fullName>
    </submittedName>
</protein>
<reference evidence="2 3" key="1">
    <citation type="submission" date="2023-01" db="EMBL/GenBank/DDBJ databases">
        <title>Analysis of 21 Apiospora genomes using comparative genomics revels a genus with tremendous synthesis potential of carbohydrate active enzymes and secondary metabolites.</title>
        <authorList>
            <person name="Sorensen T."/>
        </authorList>
    </citation>
    <scope>NUCLEOTIDE SEQUENCE [LARGE SCALE GENOMIC DNA]</scope>
    <source>
        <strain evidence="2 3">CBS 117206</strain>
    </source>
</reference>
<accession>A0AAW0QLQ5</accession>
<evidence type="ECO:0000313" key="3">
    <source>
        <dbReference type="Proteomes" id="UP001392437"/>
    </source>
</evidence>
<gene>
    <name evidence="2" type="ORF">PG999_010593</name>
</gene>
<evidence type="ECO:0000256" key="1">
    <source>
        <dbReference type="SAM" id="MobiDB-lite"/>
    </source>
</evidence>
<feature type="region of interest" description="Disordered" evidence="1">
    <location>
        <begin position="121"/>
        <end position="155"/>
    </location>
</feature>
<feature type="compositionally biased region" description="Acidic residues" evidence="1">
    <location>
        <begin position="128"/>
        <end position="140"/>
    </location>
</feature>
<organism evidence="2 3">
    <name type="scientific">Apiospora kogelbergensis</name>
    <dbReference type="NCBI Taxonomy" id="1337665"/>
    <lineage>
        <taxon>Eukaryota</taxon>
        <taxon>Fungi</taxon>
        <taxon>Dikarya</taxon>
        <taxon>Ascomycota</taxon>
        <taxon>Pezizomycotina</taxon>
        <taxon>Sordariomycetes</taxon>
        <taxon>Xylariomycetidae</taxon>
        <taxon>Amphisphaeriales</taxon>
        <taxon>Apiosporaceae</taxon>
        <taxon>Apiospora</taxon>
    </lineage>
</organism>
<dbReference type="Proteomes" id="UP001392437">
    <property type="component" value="Unassembled WGS sequence"/>
</dbReference>
<dbReference type="AlphaFoldDB" id="A0AAW0QLQ5"/>
<comment type="caution">
    <text evidence="2">The sequence shown here is derived from an EMBL/GenBank/DDBJ whole genome shotgun (WGS) entry which is preliminary data.</text>
</comment>